<sequence length="991" mass="111131">MEGSKDALNGITFDGKPSGYRDFRRKTLLAIAGLEDKHSHLAGPRLLSRLSGEAWRATEHLNISQLRSPEGFMIVIRALDEHYKYLPETELHESIDEFLFALKRRQGEGATAFASRFRTQLARVETLISQEREMTKSKRRRTTDKAPDIPPVDEAFDSEMEHTASEGTGPEHDAASHRSAAASAVPSMSAAEPGASEPSQPADAPRATETGTAEHAQPEGRRTTSESAASTDLEEKPKHDDRRAQRPGRREAYAVQEQVHAVESDSSSLGVACESDDSQSDDVMAVDQLDSSEEEFRNELEEVYELQRKSKEKFRKSFKTYKETKKRVKELKRNRQPYYPVVALNQPQDASQSSQPSQTQVPLQKSTFKYDKKPSSSKPFSKSRQKESGRQSKKEEANMTESILVSSFAYMVEASNSFATSASTWSSEEVLLASIPEGHAILDTGCTTSVIGSETADKFKDFLKKRSLPQPTACELPPVELKGFQGGKVETTTGLRWHVKLGKLWGSVTTYLVPGQTPFLLSRRVLEGMKACIDLGNKSITSEPHGMFNTPLRQAANGHFLMPLYEIPEDLHVEESQLAETMIRADVCLHQHEPNDDADPADSPTPSVPMESPGSTEDPPEAVSHMCLWTIRLTQAQLVMTRVLEEPETVRQELAEWLGPQSSALDQPIQFLEVKSVTSVLTNEYVYALDDEFDADGLPVEAPAGDAEVQPASETRARAKQIVTKLHINTGHSSPEQMMRLANRCHSSDTIKDVIRNFHCPVCEELKLPTLRRNAAMPHADQPNQVVAVDYVQIEVKREEEKGDMLERKFNALTCVCLATDFCQQIIVPETGTNNLSKAHWQLGRVEIANRVLRDIARRVWRTTSRPVEEDGLLTSKHRKILQSSLKYWQIRLSKQRCISERMQPGLRPVPEDESEFRRLAKQLAEGRLHPDVEAAEQNLRERAGQFHDCTEELPNDDDFELDQDVIDEPDEQDDGDDDDDDPMDKPRKST</sequence>
<protein>
    <submittedName>
        <fullName evidence="4">Copia protein</fullName>
    </submittedName>
</protein>
<dbReference type="EMBL" id="CAMXCT020000935">
    <property type="protein sequence ID" value="CAL1138301.1"/>
    <property type="molecule type" value="Genomic_DNA"/>
</dbReference>
<evidence type="ECO:0000313" key="4">
    <source>
        <dbReference type="EMBL" id="CAL4772238.1"/>
    </source>
</evidence>
<organism evidence="2">
    <name type="scientific">Cladocopium goreaui</name>
    <dbReference type="NCBI Taxonomy" id="2562237"/>
    <lineage>
        <taxon>Eukaryota</taxon>
        <taxon>Sar</taxon>
        <taxon>Alveolata</taxon>
        <taxon>Dinophyceae</taxon>
        <taxon>Suessiales</taxon>
        <taxon>Symbiodiniaceae</taxon>
        <taxon>Cladocopium</taxon>
    </lineage>
</organism>
<feature type="compositionally biased region" description="Basic and acidic residues" evidence="1">
    <location>
        <begin position="384"/>
        <end position="397"/>
    </location>
</feature>
<feature type="compositionally biased region" description="Acidic residues" evidence="1">
    <location>
        <begin position="952"/>
        <end position="983"/>
    </location>
</feature>
<feature type="compositionally biased region" description="Basic and acidic residues" evidence="1">
    <location>
        <begin position="159"/>
        <end position="176"/>
    </location>
</feature>
<accession>A0A9P1C709</accession>
<feature type="region of interest" description="Disordered" evidence="1">
    <location>
        <begin position="347"/>
        <end position="398"/>
    </location>
</feature>
<dbReference type="Proteomes" id="UP001152797">
    <property type="component" value="Unassembled WGS sequence"/>
</dbReference>
<reference evidence="3" key="2">
    <citation type="submission" date="2024-04" db="EMBL/GenBank/DDBJ databases">
        <authorList>
            <person name="Chen Y."/>
            <person name="Shah S."/>
            <person name="Dougan E. K."/>
            <person name="Thang M."/>
            <person name="Chan C."/>
        </authorList>
    </citation>
    <scope>NUCLEOTIDE SEQUENCE [LARGE SCALE GENOMIC DNA]</scope>
</reference>
<feature type="region of interest" description="Disordered" evidence="1">
    <location>
        <begin position="592"/>
        <end position="621"/>
    </location>
</feature>
<dbReference type="EMBL" id="CAMXCT030000935">
    <property type="protein sequence ID" value="CAL4772238.1"/>
    <property type="molecule type" value="Genomic_DNA"/>
</dbReference>
<feature type="compositionally biased region" description="Basic and acidic residues" evidence="1">
    <location>
        <begin position="233"/>
        <end position="252"/>
    </location>
</feature>
<dbReference type="EMBL" id="CAMXCT010000935">
    <property type="protein sequence ID" value="CAI3984926.1"/>
    <property type="molecule type" value="Genomic_DNA"/>
</dbReference>
<gene>
    <name evidence="2" type="ORF">C1SCF055_LOCUS12419</name>
</gene>
<dbReference type="AlphaFoldDB" id="A0A9P1C709"/>
<evidence type="ECO:0000256" key="1">
    <source>
        <dbReference type="SAM" id="MobiDB-lite"/>
    </source>
</evidence>
<feature type="compositionally biased region" description="Low complexity" evidence="1">
    <location>
        <begin position="347"/>
        <end position="364"/>
    </location>
</feature>
<feature type="region of interest" description="Disordered" evidence="1">
    <location>
        <begin position="948"/>
        <end position="991"/>
    </location>
</feature>
<name>A0A9P1C709_9DINO</name>
<proteinExistence type="predicted"/>
<evidence type="ECO:0000313" key="3">
    <source>
        <dbReference type="EMBL" id="CAL1138301.1"/>
    </source>
</evidence>
<evidence type="ECO:0000313" key="2">
    <source>
        <dbReference type="EMBL" id="CAI3984926.1"/>
    </source>
</evidence>
<feature type="compositionally biased region" description="Low complexity" evidence="1">
    <location>
        <begin position="177"/>
        <end position="191"/>
    </location>
</feature>
<dbReference type="InterPro" id="IPR021109">
    <property type="entry name" value="Peptidase_aspartic_dom_sf"/>
</dbReference>
<keyword evidence="5" id="KW-1185">Reference proteome</keyword>
<reference evidence="2" key="1">
    <citation type="submission" date="2022-10" db="EMBL/GenBank/DDBJ databases">
        <authorList>
            <person name="Chen Y."/>
            <person name="Dougan E. K."/>
            <person name="Chan C."/>
            <person name="Rhodes N."/>
            <person name="Thang M."/>
        </authorList>
    </citation>
    <scope>NUCLEOTIDE SEQUENCE</scope>
</reference>
<evidence type="ECO:0000313" key="5">
    <source>
        <dbReference type="Proteomes" id="UP001152797"/>
    </source>
</evidence>
<dbReference type="Gene3D" id="2.40.70.10">
    <property type="entry name" value="Acid Proteases"/>
    <property type="match status" value="1"/>
</dbReference>
<feature type="region of interest" description="Disordered" evidence="1">
    <location>
        <begin position="130"/>
        <end position="282"/>
    </location>
</feature>
<comment type="caution">
    <text evidence="2">The sequence shown here is derived from an EMBL/GenBank/DDBJ whole genome shotgun (WGS) entry which is preliminary data.</text>
</comment>